<accession>A0A2I0HIA9</accession>
<gene>
    <name evidence="1" type="ORF">CRG98_048188</name>
</gene>
<keyword evidence="2" id="KW-1185">Reference proteome</keyword>
<sequence length="102" mass="11892">DDEPTTYAEAVIGLDSKKWLKAMRSEMESMYTNQVWTLVDPPEGAKPIRCKWVFKKKTDMDAYYDYEIWQIDVKTVFLNGNLLEDMYMTQPEGFVDPHSAGK</sequence>
<dbReference type="AlphaFoldDB" id="A0A2I0HIA9"/>
<evidence type="ECO:0000313" key="2">
    <source>
        <dbReference type="Proteomes" id="UP000233551"/>
    </source>
</evidence>
<proteinExistence type="predicted"/>
<feature type="non-terminal residue" evidence="1">
    <location>
        <position position="102"/>
    </location>
</feature>
<name>A0A2I0HIA9_PUNGR</name>
<organism evidence="1 2">
    <name type="scientific">Punica granatum</name>
    <name type="common">Pomegranate</name>
    <dbReference type="NCBI Taxonomy" id="22663"/>
    <lineage>
        <taxon>Eukaryota</taxon>
        <taxon>Viridiplantae</taxon>
        <taxon>Streptophyta</taxon>
        <taxon>Embryophyta</taxon>
        <taxon>Tracheophyta</taxon>
        <taxon>Spermatophyta</taxon>
        <taxon>Magnoliopsida</taxon>
        <taxon>eudicotyledons</taxon>
        <taxon>Gunneridae</taxon>
        <taxon>Pentapetalae</taxon>
        <taxon>rosids</taxon>
        <taxon>malvids</taxon>
        <taxon>Myrtales</taxon>
        <taxon>Lythraceae</taxon>
        <taxon>Punica</taxon>
    </lineage>
</organism>
<protein>
    <recommendedName>
        <fullName evidence="3">Reverse transcriptase Ty1/copia-type domain-containing protein</fullName>
    </recommendedName>
</protein>
<dbReference type="EMBL" id="PGOL01008845">
    <property type="protein sequence ID" value="PKI31421.1"/>
    <property type="molecule type" value="Genomic_DNA"/>
</dbReference>
<comment type="caution">
    <text evidence="1">The sequence shown here is derived from an EMBL/GenBank/DDBJ whole genome shotgun (WGS) entry which is preliminary data.</text>
</comment>
<dbReference type="Proteomes" id="UP000233551">
    <property type="component" value="Unassembled WGS sequence"/>
</dbReference>
<dbReference type="STRING" id="22663.A0A2I0HIA9"/>
<feature type="non-terminal residue" evidence="1">
    <location>
        <position position="1"/>
    </location>
</feature>
<reference evidence="1 2" key="1">
    <citation type="submission" date="2017-11" db="EMBL/GenBank/DDBJ databases">
        <title>De-novo sequencing of pomegranate (Punica granatum L.) genome.</title>
        <authorList>
            <person name="Akparov Z."/>
            <person name="Amiraslanov A."/>
            <person name="Hajiyeva S."/>
            <person name="Abbasov M."/>
            <person name="Kaur K."/>
            <person name="Hamwieh A."/>
            <person name="Solovyev V."/>
            <person name="Salamov A."/>
            <person name="Braich B."/>
            <person name="Kosarev P."/>
            <person name="Mahmoud A."/>
            <person name="Hajiyev E."/>
            <person name="Babayeva S."/>
            <person name="Izzatullayeva V."/>
            <person name="Mammadov A."/>
            <person name="Mammadov A."/>
            <person name="Sharifova S."/>
            <person name="Ojaghi J."/>
            <person name="Eynullazada K."/>
            <person name="Bayramov B."/>
            <person name="Abdulazimova A."/>
            <person name="Shahmuradov I."/>
        </authorList>
    </citation>
    <scope>NUCLEOTIDE SEQUENCE [LARGE SCALE GENOMIC DNA]</scope>
    <source>
        <strain evidence="2">cv. AG2017</strain>
        <tissue evidence="1">Leaf</tissue>
    </source>
</reference>
<evidence type="ECO:0000313" key="1">
    <source>
        <dbReference type="EMBL" id="PKI31421.1"/>
    </source>
</evidence>
<evidence type="ECO:0008006" key="3">
    <source>
        <dbReference type="Google" id="ProtNLM"/>
    </source>
</evidence>